<protein>
    <submittedName>
        <fullName evidence="2">Uncharacterized protein</fullName>
    </submittedName>
</protein>
<name>A0A5Q2N868_9FIRM</name>
<sequence>MDAFSAKNSVLPEEDLQPCDSLVLLVFLSMHQIIAYPRVNLLQSALILFFSLCVFFP</sequence>
<gene>
    <name evidence="2" type="ORF">FTV88_2342</name>
</gene>
<dbReference type="KEGG" id="hcv:FTV88_2342"/>
<organism evidence="2 3">
    <name type="scientific">Heliorestis convoluta</name>
    <dbReference type="NCBI Taxonomy" id="356322"/>
    <lineage>
        <taxon>Bacteria</taxon>
        <taxon>Bacillati</taxon>
        <taxon>Bacillota</taxon>
        <taxon>Clostridia</taxon>
        <taxon>Eubacteriales</taxon>
        <taxon>Heliobacteriaceae</taxon>
        <taxon>Heliorestis</taxon>
    </lineage>
</organism>
<evidence type="ECO:0000313" key="3">
    <source>
        <dbReference type="Proteomes" id="UP000366051"/>
    </source>
</evidence>
<dbReference type="EMBL" id="CP045875">
    <property type="protein sequence ID" value="QGG48440.1"/>
    <property type="molecule type" value="Genomic_DNA"/>
</dbReference>
<dbReference type="AlphaFoldDB" id="A0A5Q2N868"/>
<dbReference type="Proteomes" id="UP000366051">
    <property type="component" value="Chromosome"/>
</dbReference>
<evidence type="ECO:0000313" key="2">
    <source>
        <dbReference type="EMBL" id="QGG48440.1"/>
    </source>
</evidence>
<accession>A0A5Q2N868</accession>
<proteinExistence type="predicted"/>
<keyword evidence="3" id="KW-1185">Reference proteome</keyword>
<feature type="transmembrane region" description="Helical" evidence="1">
    <location>
        <begin position="33"/>
        <end position="56"/>
    </location>
</feature>
<reference evidence="3" key="1">
    <citation type="submission" date="2019-11" db="EMBL/GenBank/DDBJ databases">
        <title>Genome sequence of Heliorestis convoluta strain HH, an alkaliphilic and minimalistic phototrophic bacterium from a soda lake in Egypt.</title>
        <authorList>
            <person name="Dewey E.D."/>
            <person name="Stokes L.M."/>
            <person name="Burchell B.M."/>
            <person name="Shaffer K.N."/>
            <person name="Huntington A.M."/>
            <person name="Baker J.M."/>
            <person name="Nadendla S."/>
            <person name="Giglio M.G."/>
            <person name="Touchman J.W."/>
            <person name="Blankenship R.E."/>
            <person name="Madigan M.T."/>
            <person name="Sattley W.M."/>
        </authorList>
    </citation>
    <scope>NUCLEOTIDE SEQUENCE [LARGE SCALE GENOMIC DNA]</scope>
    <source>
        <strain evidence="3">HH</strain>
    </source>
</reference>
<keyword evidence="1" id="KW-0472">Membrane</keyword>
<keyword evidence="1" id="KW-0812">Transmembrane</keyword>
<keyword evidence="1" id="KW-1133">Transmembrane helix</keyword>
<evidence type="ECO:0000256" key="1">
    <source>
        <dbReference type="SAM" id="Phobius"/>
    </source>
</evidence>